<dbReference type="Proteomes" id="UP000318141">
    <property type="component" value="Unassembled WGS sequence"/>
</dbReference>
<keyword evidence="4" id="KW-1185">Reference proteome</keyword>
<evidence type="ECO:0000313" key="3">
    <source>
        <dbReference type="EMBL" id="TWG79609.1"/>
    </source>
</evidence>
<feature type="transmembrane region" description="Helical" evidence="2">
    <location>
        <begin position="12"/>
        <end position="34"/>
    </location>
</feature>
<name>A0A562B3I5_9BURK</name>
<feature type="region of interest" description="Disordered" evidence="1">
    <location>
        <begin position="57"/>
        <end position="80"/>
    </location>
</feature>
<sequence>MSQSRPWWKEPWPWLLMSGPLLAMAGCAVTIWIAMRHADRPIEGVVRQGLVIREAGAATPASPASHAGRALAPQTQAVRP</sequence>
<gene>
    <name evidence="3" type="ORF">L602_000600000090</name>
</gene>
<evidence type="ECO:0000256" key="2">
    <source>
        <dbReference type="SAM" id="Phobius"/>
    </source>
</evidence>
<dbReference type="AlphaFoldDB" id="A0A562B3I5"/>
<proteinExistence type="predicted"/>
<keyword evidence="2" id="KW-0812">Transmembrane</keyword>
<comment type="caution">
    <text evidence="3">The sequence shown here is derived from an EMBL/GenBank/DDBJ whole genome shotgun (WGS) entry which is preliminary data.</text>
</comment>
<dbReference type="EMBL" id="VLJN01000056">
    <property type="protein sequence ID" value="TWG79609.1"/>
    <property type="molecule type" value="Genomic_DNA"/>
</dbReference>
<dbReference type="PROSITE" id="PS51257">
    <property type="entry name" value="PROKAR_LIPOPROTEIN"/>
    <property type="match status" value="1"/>
</dbReference>
<dbReference type="OrthoDB" id="5295180at2"/>
<evidence type="ECO:0008006" key="5">
    <source>
        <dbReference type="Google" id="ProtNLM"/>
    </source>
</evidence>
<evidence type="ECO:0000256" key="1">
    <source>
        <dbReference type="SAM" id="MobiDB-lite"/>
    </source>
</evidence>
<accession>A0A562B3I5</accession>
<keyword evidence="2" id="KW-0472">Membrane</keyword>
<protein>
    <recommendedName>
        <fullName evidence="5">Lipoprotein</fullName>
    </recommendedName>
</protein>
<evidence type="ECO:0000313" key="4">
    <source>
        <dbReference type="Proteomes" id="UP000318141"/>
    </source>
</evidence>
<keyword evidence="2" id="KW-1133">Transmembrane helix</keyword>
<organism evidence="3 4">
    <name type="scientific">Cupriavidus gilardii J11</name>
    <dbReference type="NCBI Taxonomy" id="936133"/>
    <lineage>
        <taxon>Bacteria</taxon>
        <taxon>Pseudomonadati</taxon>
        <taxon>Pseudomonadota</taxon>
        <taxon>Betaproteobacteria</taxon>
        <taxon>Burkholderiales</taxon>
        <taxon>Burkholderiaceae</taxon>
        <taxon>Cupriavidus</taxon>
    </lineage>
</organism>
<reference evidence="3 4" key="1">
    <citation type="submission" date="2019-07" db="EMBL/GenBank/DDBJ databases">
        <title>Genome sequencing of lignin-degrading bacterial isolates.</title>
        <authorList>
            <person name="Gladden J."/>
        </authorList>
    </citation>
    <scope>NUCLEOTIDE SEQUENCE [LARGE SCALE GENOMIC DNA]</scope>
    <source>
        <strain evidence="3 4">J11</strain>
    </source>
</reference>